<dbReference type="EMBL" id="VSSQ01000121">
    <property type="protein sequence ID" value="MPL78965.1"/>
    <property type="molecule type" value="Genomic_DNA"/>
</dbReference>
<dbReference type="SUPFAM" id="SSF75138">
    <property type="entry name" value="HprK N-terminal domain-like"/>
    <property type="match status" value="1"/>
</dbReference>
<feature type="domain" description="DRTGG" evidence="1">
    <location>
        <begin position="34"/>
        <end position="105"/>
    </location>
</feature>
<sequence length="114" mass="12112">MKVGEVAQLLNLTKVTGRGSLEMEIKGGYTSDLLSNVMGQAKPGMIWVTMQGHHNVVAVASLLGLAAVIITGGTKIEADTITKADENELTVFSTNMSSYEVTGKLYALGIINRQ</sequence>
<accession>A0A644UJ17</accession>
<evidence type="ECO:0000259" key="1">
    <source>
        <dbReference type="Pfam" id="PF07085"/>
    </source>
</evidence>
<dbReference type="AlphaFoldDB" id="A0A644UJ17"/>
<reference evidence="2" key="1">
    <citation type="submission" date="2019-08" db="EMBL/GenBank/DDBJ databases">
        <authorList>
            <person name="Kucharzyk K."/>
            <person name="Murdoch R.W."/>
            <person name="Higgins S."/>
            <person name="Loffler F."/>
        </authorList>
    </citation>
    <scope>NUCLEOTIDE SEQUENCE</scope>
</reference>
<proteinExistence type="predicted"/>
<organism evidence="2">
    <name type="scientific">bioreactor metagenome</name>
    <dbReference type="NCBI Taxonomy" id="1076179"/>
    <lineage>
        <taxon>unclassified sequences</taxon>
        <taxon>metagenomes</taxon>
        <taxon>ecological metagenomes</taxon>
    </lineage>
</organism>
<dbReference type="InterPro" id="IPR010766">
    <property type="entry name" value="DRTGG"/>
</dbReference>
<dbReference type="Pfam" id="PF07085">
    <property type="entry name" value="DRTGG"/>
    <property type="match status" value="1"/>
</dbReference>
<dbReference type="Gene3D" id="3.40.1390.20">
    <property type="entry name" value="HprK N-terminal domain-like"/>
    <property type="match status" value="1"/>
</dbReference>
<dbReference type="InterPro" id="IPR028979">
    <property type="entry name" value="Ser_kin/Pase_Hpr-like_N_sf"/>
</dbReference>
<comment type="caution">
    <text evidence="2">The sequence shown here is derived from an EMBL/GenBank/DDBJ whole genome shotgun (WGS) entry which is preliminary data.</text>
</comment>
<name>A0A644UJ17_9ZZZZ</name>
<protein>
    <recommendedName>
        <fullName evidence="1">DRTGG domain-containing protein</fullName>
    </recommendedName>
</protein>
<evidence type="ECO:0000313" key="2">
    <source>
        <dbReference type="EMBL" id="MPL78965.1"/>
    </source>
</evidence>
<gene>
    <name evidence="2" type="ORF">SDC9_24838</name>
</gene>